<sequence>MCGRYALSLAGVELADFFEIDEVAGPLPPPSYNIAPTDPVLAVLERNREQGPQRLLAEVRWGLVPSWAKDPSGASRLINARIETAAEKPSFRKAYASRRCLLPATGYYEWQSEPGPDGKPIKQPYFIRPADGELLVMAGLYEFWKAPDASWLVTATVLTTSATDELGRLHDRMPMAVARENWTPWLDPAFDGEPRALLDVPVAAMRYYPVSRLVNQVANNGPELIEPQEAE</sequence>
<dbReference type="GO" id="GO:0003697">
    <property type="term" value="F:single-stranded DNA binding"/>
    <property type="evidence" value="ECO:0007669"/>
    <property type="project" value="InterPro"/>
</dbReference>
<keyword evidence="4 8" id="KW-0378">Hydrolase</keyword>
<evidence type="ECO:0000313" key="9">
    <source>
        <dbReference type="EMBL" id="PFG16835.1"/>
    </source>
</evidence>
<evidence type="ECO:0000256" key="5">
    <source>
        <dbReference type="ARBA" id="ARBA00023124"/>
    </source>
</evidence>
<dbReference type="OrthoDB" id="9782620at2"/>
<keyword evidence="6" id="KW-0238">DNA-binding</keyword>
<dbReference type="Proteomes" id="UP000226079">
    <property type="component" value="Unassembled WGS sequence"/>
</dbReference>
<dbReference type="Gene3D" id="3.90.1680.10">
    <property type="entry name" value="SOS response associated peptidase-like"/>
    <property type="match status" value="1"/>
</dbReference>
<dbReference type="EC" id="3.4.-.-" evidence="8"/>
<dbReference type="GO" id="GO:0006508">
    <property type="term" value="P:proteolysis"/>
    <property type="evidence" value="ECO:0007669"/>
    <property type="project" value="UniProtKB-KW"/>
</dbReference>
<keyword evidence="3" id="KW-0227">DNA damage</keyword>
<proteinExistence type="inferred from homology"/>
<evidence type="ECO:0000256" key="6">
    <source>
        <dbReference type="ARBA" id="ARBA00023125"/>
    </source>
</evidence>
<dbReference type="PANTHER" id="PTHR13604:SF0">
    <property type="entry name" value="ABASIC SITE PROCESSING PROTEIN HMCES"/>
    <property type="match status" value="1"/>
</dbReference>
<keyword evidence="2 8" id="KW-0645">Protease</keyword>
<accession>A0A2A9CRW5</accession>
<dbReference type="Pfam" id="PF02586">
    <property type="entry name" value="SRAP"/>
    <property type="match status" value="1"/>
</dbReference>
<keyword evidence="7" id="KW-0456">Lyase</keyword>
<evidence type="ECO:0000256" key="4">
    <source>
        <dbReference type="ARBA" id="ARBA00022801"/>
    </source>
</evidence>
<dbReference type="PANTHER" id="PTHR13604">
    <property type="entry name" value="DC12-RELATED"/>
    <property type="match status" value="1"/>
</dbReference>
<dbReference type="EMBL" id="PDJC01000001">
    <property type="protein sequence ID" value="PFG16835.1"/>
    <property type="molecule type" value="Genomic_DNA"/>
</dbReference>
<evidence type="ECO:0000256" key="2">
    <source>
        <dbReference type="ARBA" id="ARBA00022670"/>
    </source>
</evidence>
<protein>
    <recommendedName>
        <fullName evidence="8">Abasic site processing protein</fullName>
        <ecNumber evidence="8">3.4.-.-</ecNumber>
    </recommendedName>
</protein>
<evidence type="ECO:0000256" key="3">
    <source>
        <dbReference type="ARBA" id="ARBA00022763"/>
    </source>
</evidence>
<dbReference type="SUPFAM" id="SSF143081">
    <property type="entry name" value="BB1717-like"/>
    <property type="match status" value="1"/>
</dbReference>
<dbReference type="InterPro" id="IPR036590">
    <property type="entry name" value="SRAP-like"/>
</dbReference>
<dbReference type="GO" id="GO:0008233">
    <property type="term" value="F:peptidase activity"/>
    <property type="evidence" value="ECO:0007669"/>
    <property type="project" value="UniProtKB-KW"/>
</dbReference>
<dbReference type="GO" id="GO:0106300">
    <property type="term" value="P:protein-DNA covalent cross-linking repair"/>
    <property type="evidence" value="ECO:0007669"/>
    <property type="project" value="InterPro"/>
</dbReference>
<organism evidence="9 10">
    <name type="scientific">Propionicimonas paludicola</name>
    <dbReference type="NCBI Taxonomy" id="185243"/>
    <lineage>
        <taxon>Bacteria</taxon>
        <taxon>Bacillati</taxon>
        <taxon>Actinomycetota</taxon>
        <taxon>Actinomycetes</taxon>
        <taxon>Propionibacteriales</taxon>
        <taxon>Nocardioidaceae</taxon>
        <taxon>Propionicimonas</taxon>
    </lineage>
</organism>
<keyword evidence="10" id="KW-1185">Reference proteome</keyword>
<evidence type="ECO:0000256" key="1">
    <source>
        <dbReference type="ARBA" id="ARBA00008136"/>
    </source>
</evidence>
<evidence type="ECO:0000256" key="7">
    <source>
        <dbReference type="ARBA" id="ARBA00023239"/>
    </source>
</evidence>
<dbReference type="RefSeq" id="WP_098460335.1">
    <property type="nucleotide sequence ID" value="NZ_PDJC01000001.1"/>
</dbReference>
<dbReference type="AlphaFoldDB" id="A0A2A9CRW5"/>
<evidence type="ECO:0000256" key="8">
    <source>
        <dbReference type="RuleBase" id="RU364100"/>
    </source>
</evidence>
<comment type="caution">
    <text evidence="9">The sequence shown here is derived from an EMBL/GenBank/DDBJ whole genome shotgun (WGS) entry which is preliminary data.</text>
</comment>
<dbReference type="InterPro" id="IPR003738">
    <property type="entry name" value="SRAP"/>
</dbReference>
<dbReference type="GO" id="GO:0016829">
    <property type="term" value="F:lyase activity"/>
    <property type="evidence" value="ECO:0007669"/>
    <property type="project" value="UniProtKB-KW"/>
</dbReference>
<reference evidence="9 10" key="1">
    <citation type="submission" date="2017-10" db="EMBL/GenBank/DDBJ databases">
        <title>Sequencing the genomes of 1000 actinobacteria strains.</title>
        <authorList>
            <person name="Klenk H.-P."/>
        </authorList>
    </citation>
    <scope>NUCLEOTIDE SEQUENCE [LARGE SCALE GENOMIC DNA]</scope>
    <source>
        <strain evidence="9 10">DSM 15597</strain>
    </source>
</reference>
<gene>
    <name evidence="9" type="ORF">ATK74_1389</name>
</gene>
<name>A0A2A9CRW5_9ACTN</name>
<comment type="similarity">
    <text evidence="1 8">Belongs to the SOS response-associated peptidase family.</text>
</comment>
<keyword evidence="5" id="KW-0190">Covalent protein-DNA linkage</keyword>
<evidence type="ECO:0000313" key="10">
    <source>
        <dbReference type="Proteomes" id="UP000226079"/>
    </source>
</evidence>